<comment type="caution">
    <text evidence="1">The sequence shown here is derived from an EMBL/GenBank/DDBJ whole genome shotgun (WGS) entry which is preliminary data.</text>
</comment>
<protein>
    <submittedName>
        <fullName evidence="1">Uncharacterized protein</fullName>
    </submittedName>
</protein>
<dbReference type="STRING" id="556267.HWAG_00031"/>
<dbReference type="RefSeq" id="WP_006801723.1">
    <property type="nucleotide sequence ID" value="NZ_CABKOI010000021.1"/>
</dbReference>
<dbReference type="GeneID" id="97289672"/>
<dbReference type="AlphaFoldDB" id="A0A2N3PIQ2"/>
<organism evidence="1 2">
    <name type="scientific">Helicobacter winghamensis</name>
    <dbReference type="NCBI Taxonomy" id="157268"/>
    <lineage>
        <taxon>Bacteria</taxon>
        <taxon>Pseudomonadati</taxon>
        <taxon>Campylobacterota</taxon>
        <taxon>Epsilonproteobacteria</taxon>
        <taxon>Campylobacterales</taxon>
        <taxon>Helicobacteraceae</taxon>
        <taxon>Helicobacter</taxon>
    </lineage>
</organism>
<evidence type="ECO:0000313" key="1">
    <source>
        <dbReference type="EMBL" id="PKT80797.1"/>
    </source>
</evidence>
<gene>
    <name evidence="1" type="ORF">BCM31_02195</name>
</gene>
<dbReference type="Proteomes" id="UP000233350">
    <property type="component" value="Unassembled WGS sequence"/>
</dbReference>
<name>A0A2N3PIQ2_9HELI</name>
<reference evidence="1 2" key="1">
    <citation type="submission" date="2016-07" db="EMBL/GenBank/DDBJ databases">
        <title>Detection of Helicobacter winghamensis from caecal content of red fox (Vulpes vulpes).</title>
        <authorList>
            <person name="Zanoni R.G."/>
            <person name="Florio D."/>
            <person name="Caffara M."/>
            <person name="Renzi M."/>
            <person name="Parisi A."/>
            <person name="Pasquali F."/>
            <person name="Manfreda G."/>
        </authorList>
    </citation>
    <scope>NUCLEOTIDE SEQUENCE [LARGE SCALE GENOMIC DNA]</scope>
    <source>
        <strain evidence="1 2">295_13</strain>
    </source>
</reference>
<dbReference type="EMBL" id="MBPK01000040">
    <property type="protein sequence ID" value="PKT80797.1"/>
    <property type="molecule type" value="Genomic_DNA"/>
</dbReference>
<sequence>MCVVFGESEKLESFFKIPQFLYGDFSVFGVDRHCEKAVEFVLERLKENQRIEVLVLLNMKLDLKENHLKTIQSFGTKIYFFLTTQKKIPTLEVYKKLAENGILFLYKI</sequence>
<accession>A0A2N3PIQ2</accession>
<proteinExistence type="predicted"/>
<keyword evidence="2" id="KW-1185">Reference proteome</keyword>
<evidence type="ECO:0000313" key="2">
    <source>
        <dbReference type="Proteomes" id="UP000233350"/>
    </source>
</evidence>